<reference evidence="1 2" key="2">
    <citation type="submission" date="2020-07" db="EMBL/GenBank/DDBJ databases">
        <title>Genome assembly of wild tea tree DASZ reveals pedigree and selection history of tea varieties.</title>
        <authorList>
            <person name="Zhang W."/>
        </authorList>
    </citation>
    <scope>NUCLEOTIDE SEQUENCE [LARGE SCALE GENOMIC DNA]</scope>
    <source>
        <strain evidence="2">cv. G240</strain>
        <tissue evidence="1">Leaf</tissue>
    </source>
</reference>
<proteinExistence type="predicted"/>
<reference evidence="2" key="1">
    <citation type="journal article" date="2020" name="Nat. Commun.">
        <title>Genome assembly of wild tea tree DASZ reveals pedigree and selection history of tea varieties.</title>
        <authorList>
            <person name="Zhang W."/>
            <person name="Zhang Y."/>
            <person name="Qiu H."/>
            <person name="Guo Y."/>
            <person name="Wan H."/>
            <person name="Zhang X."/>
            <person name="Scossa F."/>
            <person name="Alseekh S."/>
            <person name="Zhang Q."/>
            <person name="Wang P."/>
            <person name="Xu L."/>
            <person name="Schmidt M.H."/>
            <person name="Jia X."/>
            <person name="Li D."/>
            <person name="Zhu A."/>
            <person name="Guo F."/>
            <person name="Chen W."/>
            <person name="Ni D."/>
            <person name="Usadel B."/>
            <person name="Fernie A.R."/>
            <person name="Wen W."/>
        </authorList>
    </citation>
    <scope>NUCLEOTIDE SEQUENCE [LARGE SCALE GENOMIC DNA]</scope>
    <source>
        <strain evidence="2">cv. G240</strain>
    </source>
</reference>
<dbReference type="AlphaFoldDB" id="A0A7J7H8T0"/>
<evidence type="ECO:0000313" key="1">
    <source>
        <dbReference type="EMBL" id="KAF5949352.1"/>
    </source>
</evidence>
<accession>A0A7J7H8T0</accession>
<organism evidence="1 2">
    <name type="scientific">Camellia sinensis</name>
    <name type="common">Tea plant</name>
    <name type="synonym">Thea sinensis</name>
    <dbReference type="NCBI Taxonomy" id="4442"/>
    <lineage>
        <taxon>Eukaryota</taxon>
        <taxon>Viridiplantae</taxon>
        <taxon>Streptophyta</taxon>
        <taxon>Embryophyta</taxon>
        <taxon>Tracheophyta</taxon>
        <taxon>Spermatophyta</taxon>
        <taxon>Magnoliopsida</taxon>
        <taxon>eudicotyledons</taxon>
        <taxon>Gunneridae</taxon>
        <taxon>Pentapetalae</taxon>
        <taxon>asterids</taxon>
        <taxon>Ericales</taxon>
        <taxon>Theaceae</taxon>
        <taxon>Camellia</taxon>
    </lineage>
</organism>
<evidence type="ECO:0000313" key="2">
    <source>
        <dbReference type="Proteomes" id="UP000593564"/>
    </source>
</evidence>
<dbReference type="EMBL" id="JACBKZ010000005">
    <property type="protein sequence ID" value="KAF5949352.1"/>
    <property type="molecule type" value="Genomic_DNA"/>
</dbReference>
<dbReference type="SUPFAM" id="SSF53187">
    <property type="entry name" value="Zn-dependent exopeptidases"/>
    <property type="match status" value="1"/>
</dbReference>
<evidence type="ECO:0008006" key="3">
    <source>
        <dbReference type="Google" id="ProtNLM"/>
    </source>
</evidence>
<comment type="caution">
    <text evidence="1">The sequence shown here is derived from an EMBL/GenBank/DDBJ whole genome shotgun (WGS) entry which is preliminary data.</text>
</comment>
<dbReference type="Gene3D" id="3.40.630.10">
    <property type="entry name" value="Zn peptidases"/>
    <property type="match status" value="1"/>
</dbReference>
<name>A0A7J7H8T0_CAMSI</name>
<sequence length="183" mass="21205">MLLVNLWLCQTWISKSFPFRESCSQILNLYSQELRASTREFVDVVFAYWVIFPDSEQQLINLAQDLVTSDALMEQIKALVYCHPDKLYMETTGGKNKGYRAEMIVVTYCRNRKDIDDKSKFRILLSFGQHGRELITSELALRILSILSGEQFPPNMDPISLNDTCYPFEYVMISSHIDIGAHY</sequence>
<gene>
    <name evidence="1" type="ORF">HYC85_011345</name>
</gene>
<keyword evidence="2" id="KW-1185">Reference proteome</keyword>
<protein>
    <recommendedName>
        <fullName evidence="3">Peptidase M14 carboxypeptidase A domain-containing protein</fullName>
    </recommendedName>
</protein>
<dbReference type="Proteomes" id="UP000593564">
    <property type="component" value="Unassembled WGS sequence"/>
</dbReference>